<dbReference type="STRING" id="698758.AXY_11710"/>
<dbReference type="PANTHER" id="PTHR45266:SF3">
    <property type="entry name" value="OXALOACETATE DECARBOXYLASE ALPHA CHAIN"/>
    <property type="match status" value="1"/>
</dbReference>
<evidence type="ECO:0000256" key="7">
    <source>
        <dbReference type="ARBA" id="ARBA00023267"/>
    </source>
</evidence>
<evidence type="ECO:0000256" key="3">
    <source>
        <dbReference type="ARBA" id="ARBA00022516"/>
    </source>
</evidence>
<dbReference type="HOGENOM" id="CLU_016733_3_0_9"/>
<dbReference type="UniPathway" id="UPA00094"/>
<keyword evidence="6 8" id="KW-0275">Fatty acid biosynthesis</keyword>
<comment type="pathway">
    <text evidence="1 8">Lipid metabolism; fatty acid biosynthesis.</text>
</comment>
<dbReference type="OrthoDB" id="9811735at2"/>
<dbReference type="GO" id="GO:0009317">
    <property type="term" value="C:acetyl-CoA carboxylase complex"/>
    <property type="evidence" value="ECO:0007669"/>
    <property type="project" value="InterPro"/>
</dbReference>
<sequence>MLSIDEIKALIKALDESSVDEMVYEADNQKLKLKKHTAPAYKQDTVQYLPQAVIEPIQSNQDNQVYQAASEQTEAEAHYDYEITSPMVGTFYRSESPDSGPYISVGEQISKGTIVCMIEAMKLFNEIESDVNGEVVEVVAENGELVEYGQPLFRIKLK</sequence>
<dbReference type="InterPro" id="IPR011053">
    <property type="entry name" value="Single_hybrid_motif"/>
</dbReference>
<evidence type="ECO:0000313" key="10">
    <source>
        <dbReference type="EMBL" id="BAM47303.1"/>
    </source>
</evidence>
<name>K0J7D4_AMPXN</name>
<feature type="domain" description="Lipoyl-binding" evidence="9">
    <location>
        <begin position="80"/>
        <end position="156"/>
    </location>
</feature>
<dbReference type="NCBIfam" id="TIGR00531">
    <property type="entry name" value="BCCP"/>
    <property type="match status" value="1"/>
</dbReference>
<dbReference type="RefSeq" id="WP_015009908.1">
    <property type="nucleotide sequence ID" value="NC_018704.1"/>
</dbReference>
<keyword evidence="4 8" id="KW-0276">Fatty acid metabolism</keyword>
<evidence type="ECO:0000256" key="5">
    <source>
        <dbReference type="ARBA" id="ARBA00023098"/>
    </source>
</evidence>
<evidence type="ECO:0000313" key="11">
    <source>
        <dbReference type="Proteomes" id="UP000006294"/>
    </source>
</evidence>
<reference evidence="10 11" key="1">
    <citation type="submission" date="2011-01" db="EMBL/GenBank/DDBJ databases">
        <title>Whole genome sequence of Amphibacillus xylinus NBRC 15112.</title>
        <authorList>
            <person name="Nakazawa H."/>
            <person name="Katano Y."/>
            <person name="Nakamura S."/>
            <person name="Sasagawa M."/>
            <person name="Fukada J."/>
            <person name="Arai T."/>
            <person name="Sasakura N."/>
            <person name="Mochizuki D."/>
            <person name="Hosoyama A."/>
            <person name="Harada K."/>
            <person name="Horikawa H."/>
            <person name="Kato Y."/>
            <person name="Harada T."/>
            <person name="Sasaki K."/>
            <person name="Sekiguchi M."/>
            <person name="Hodoyama M."/>
            <person name="Nishiko R."/>
            <person name="Narita H."/>
            <person name="Hanamaki A."/>
            <person name="Hata C."/>
            <person name="Konno Y."/>
            <person name="Niimura Y."/>
            <person name="Yamazaki S."/>
            <person name="Fujita N."/>
        </authorList>
    </citation>
    <scope>NUCLEOTIDE SEQUENCE [LARGE SCALE GENOMIC DNA]</scope>
    <source>
        <strain evidence="11">ATCC 51415 / DSM 6626 / JCM 7361 / LMG 17667 / NBRC 15112 / Ep01</strain>
    </source>
</reference>
<dbReference type="InterPro" id="IPR001249">
    <property type="entry name" value="AcCoA_biotinCC"/>
</dbReference>
<dbReference type="Gene3D" id="2.40.50.100">
    <property type="match status" value="1"/>
</dbReference>
<dbReference type="CDD" id="cd06850">
    <property type="entry name" value="biotinyl_domain"/>
    <property type="match status" value="1"/>
</dbReference>
<evidence type="ECO:0000256" key="2">
    <source>
        <dbReference type="ARBA" id="ARBA00017562"/>
    </source>
</evidence>
<dbReference type="PRINTS" id="PR01071">
    <property type="entry name" value="ACOABIOTINCC"/>
</dbReference>
<dbReference type="AlphaFoldDB" id="K0J7D4"/>
<dbReference type="PROSITE" id="PS00188">
    <property type="entry name" value="BIOTIN"/>
    <property type="match status" value="1"/>
</dbReference>
<dbReference type="InterPro" id="IPR001882">
    <property type="entry name" value="Biotin_BS"/>
</dbReference>
<dbReference type="KEGG" id="axl:AXY_11710"/>
<gene>
    <name evidence="10" type="primary">accB</name>
    <name evidence="10" type="ordered locus">AXY_11710</name>
</gene>
<accession>K0J7D4</accession>
<evidence type="ECO:0000259" key="9">
    <source>
        <dbReference type="PROSITE" id="PS50968"/>
    </source>
</evidence>
<proteinExistence type="predicted"/>
<dbReference type="InterPro" id="IPR050709">
    <property type="entry name" value="Biotin_Carboxyl_Carrier/Decarb"/>
</dbReference>
<keyword evidence="11" id="KW-1185">Reference proteome</keyword>
<dbReference type="Proteomes" id="UP000006294">
    <property type="component" value="Chromosome"/>
</dbReference>
<evidence type="ECO:0000256" key="8">
    <source>
        <dbReference type="RuleBase" id="RU364072"/>
    </source>
</evidence>
<dbReference type="eggNOG" id="COG0511">
    <property type="taxonomic scope" value="Bacteria"/>
</dbReference>
<evidence type="ECO:0000256" key="4">
    <source>
        <dbReference type="ARBA" id="ARBA00022832"/>
    </source>
</evidence>
<dbReference type="GO" id="GO:0006633">
    <property type="term" value="P:fatty acid biosynthetic process"/>
    <property type="evidence" value="ECO:0007669"/>
    <property type="project" value="UniProtKB-UniPathway"/>
</dbReference>
<evidence type="ECO:0000256" key="1">
    <source>
        <dbReference type="ARBA" id="ARBA00005194"/>
    </source>
</evidence>
<dbReference type="GO" id="GO:0003989">
    <property type="term" value="F:acetyl-CoA carboxylase activity"/>
    <property type="evidence" value="ECO:0007669"/>
    <property type="project" value="InterPro"/>
</dbReference>
<evidence type="ECO:0000256" key="6">
    <source>
        <dbReference type="ARBA" id="ARBA00023160"/>
    </source>
</evidence>
<protein>
    <recommendedName>
        <fullName evidence="2 8">Biotin carboxyl carrier protein of acetyl-CoA carboxylase</fullName>
    </recommendedName>
</protein>
<dbReference type="PANTHER" id="PTHR45266">
    <property type="entry name" value="OXALOACETATE DECARBOXYLASE ALPHA CHAIN"/>
    <property type="match status" value="1"/>
</dbReference>
<dbReference type="EMBL" id="AP012050">
    <property type="protein sequence ID" value="BAM47303.1"/>
    <property type="molecule type" value="Genomic_DNA"/>
</dbReference>
<dbReference type="Pfam" id="PF00364">
    <property type="entry name" value="Biotin_lipoyl"/>
    <property type="match status" value="1"/>
</dbReference>
<keyword evidence="7 8" id="KW-0092">Biotin</keyword>
<keyword evidence="3 8" id="KW-0444">Lipid biosynthesis</keyword>
<comment type="function">
    <text evidence="8">This protein is a component of the acetyl coenzyme A carboxylase complex; first, biotin carboxylase catalyzes the carboxylation of the carrier protein and then the transcarboxylase transfers the carboxyl group to form malonyl-CoA.</text>
</comment>
<dbReference type="InterPro" id="IPR000089">
    <property type="entry name" value="Biotin_lipoyl"/>
</dbReference>
<keyword evidence="5 8" id="KW-0443">Lipid metabolism</keyword>
<dbReference type="SUPFAM" id="SSF51230">
    <property type="entry name" value="Single hybrid motif"/>
    <property type="match status" value="1"/>
</dbReference>
<dbReference type="PATRIC" id="fig|698758.3.peg.1169"/>
<organism evidence="10 11">
    <name type="scientific">Amphibacillus xylanus (strain ATCC 51415 / DSM 6626 / JCM 7361 / LMG 17667 / NBRC 15112 / Ep01)</name>
    <dbReference type="NCBI Taxonomy" id="698758"/>
    <lineage>
        <taxon>Bacteria</taxon>
        <taxon>Bacillati</taxon>
        <taxon>Bacillota</taxon>
        <taxon>Bacilli</taxon>
        <taxon>Bacillales</taxon>
        <taxon>Bacillaceae</taxon>
        <taxon>Amphibacillus</taxon>
    </lineage>
</organism>
<dbReference type="PROSITE" id="PS50968">
    <property type="entry name" value="BIOTINYL_LIPOYL"/>
    <property type="match status" value="1"/>
</dbReference>